<dbReference type="Pfam" id="PF01475">
    <property type="entry name" value="FUR"/>
    <property type="match status" value="1"/>
</dbReference>
<comment type="cofactor">
    <cofactor evidence="9">
        <name>Mn(2+)</name>
        <dbReference type="ChEBI" id="CHEBI:29035"/>
    </cofactor>
    <cofactor evidence="9">
        <name>Fe(2+)</name>
        <dbReference type="ChEBI" id="CHEBI:29033"/>
    </cofactor>
    <text evidence="9">Binds 1 Mn(2+) or Fe(2+) ion per subunit.</text>
</comment>
<dbReference type="OrthoDB" id="8659436at2"/>
<feature type="binding site" evidence="9">
    <location>
        <position position="105"/>
    </location>
    <ligand>
        <name>Fe cation</name>
        <dbReference type="ChEBI" id="CHEBI:24875"/>
    </ligand>
</feature>
<keyword evidence="4 8" id="KW-0862">Zinc</keyword>
<comment type="caution">
    <text evidence="10">The sequence shown here is derived from an EMBL/GenBank/DDBJ whole genome shotgun (WGS) entry which is preliminary data.</text>
</comment>
<name>A0A4Z0D7E8_9FIRM</name>
<proteinExistence type="inferred from homology"/>
<feature type="binding site" evidence="8">
    <location>
        <position position="90"/>
    </location>
    <ligand>
        <name>Zn(2+)</name>
        <dbReference type="ChEBI" id="CHEBI:29105"/>
    </ligand>
</feature>
<dbReference type="PANTHER" id="PTHR33202">
    <property type="entry name" value="ZINC UPTAKE REGULATION PROTEIN"/>
    <property type="match status" value="1"/>
</dbReference>
<evidence type="ECO:0000256" key="2">
    <source>
        <dbReference type="ARBA" id="ARBA00022491"/>
    </source>
</evidence>
<gene>
    <name evidence="10" type="ORF">E4100_03785</name>
</gene>
<accession>A0A4Z0D7E8</accession>
<evidence type="ECO:0000256" key="3">
    <source>
        <dbReference type="ARBA" id="ARBA00022723"/>
    </source>
</evidence>
<keyword evidence="5" id="KW-0805">Transcription regulation</keyword>
<feature type="binding site" evidence="8">
    <location>
        <position position="130"/>
    </location>
    <ligand>
        <name>Zn(2+)</name>
        <dbReference type="ChEBI" id="CHEBI:29105"/>
    </ligand>
</feature>
<evidence type="ECO:0000313" key="10">
    <source>
        <dbReference type="EMBL" id="TFZ40813.1"/>
    </source>
</evidence>
<keyword evidence="9" id="KW-0408">Iron</keyword>
<dbReference type="Gene3D" id="3.30.1490.190">
    <property type="match status" value="1"/>
</dbReference>
<comment type="cofactor">
    <cofactor evidence="8">
        <name>Zn(2+)</name>
        <dbReference type="ChEBI" id="CHEBI:29105"/>
    </cofactor>
    <text evidence="8">Binds 1 zinc ion per subunit.</text>
</comment>
<feature type="binding site" evidence="8">
    <location>
        <position position="93"/>
    </location>
    <ligand>
        <name>Zn(2+)</name>
        <dbReference type="ChEBI" id="CHEBI:29105"/>
    </ligand>
</feature>
<dbReference type="CDD" id="cd07153">
    <property type="entry name" value="Fur_like"/>
    <property type="match status" value="1"/>
</dbReference>
<evidence type="ECO:0000256" key="8">
    <source>
        <dbReference type="PIRSR" id="PIRSR602481-1"/>
    </source>
</evidence>
<feature type="binding site" evidence="9">
    <location>
        <position position="84"/>
    </location>
    <ligand>
        <name>Fe cation</name>
        <dbReference type="ChEBI" id="CHEBI:24875"/>
    </ligand>
</feature>
<evidence type="ECO:0000313" key="11">
    <source>
        <dbReference type="Proteomes" id="UP000298381"/>
    </source>
</evidence>
<dbReference type="EMBL" id="SRIB01000004">
    <property type="protein sequence ID" value="TFZ40813.1"/>
    <property type="molecule type" value="Genomic_DNA"/>
</dbReference>
<evidence type="ECO:0000256" key="1">
    <source>
        <dbReference type="ARBA" id="ARBA00007957"/>
    </source>
</evidence>
<sequence length="138" mass="16160">MLQQKGYKSTNQREEILNILFENKNEHLSCEDVHKIISKEKKDIGIATVYRTLQLFEKLGIVYKINFDDGVTRYELNTEAENHHHHHLICTQCGKVTEVKLDLLESLEHEIEIEEGFVVSDHDAKFYGICKECKNKEK</sequence>
<evidence type="ECO:0000256" key="5">
    <source>
        <dbReference type="ARBA" id="ARBA00023015"/>
    </source>
</evidence>
<keyword evidence="11" id="KW-1185">Reference proteome</keyword>
<dbReference type="InterPro" id="IPR036388">
    <property type="entry name" value="WH-like_DNA-bd_sf"/>
</dbReference>
<evidence type="ECO:0000256" key="6">
    <source>
        <dbReference type="ARBA" id="ARBA00023125"/>
    </source>
</evidence>
<evidence type="ECO:0000256" key="7">
    <source>
        <dbReference type="ARBA" id="ARBA00023163"/>
    </source>
</evidence>
<evidence type="ECO:0000256" key="4">
    <source>
        <dbReference type="ARBA" id="ARBA00022833"/>
    </source>
</evidence>
<reference evidence="10 11" key="1">
    <citation type="submission" date="2019-03" db="EMBL/GenBank/DDBJ databases">
        <title>Draft genome sequence data and analysis of a Fermenting Bacterium, Soehngenia longevitae strain 1933PT, isolated from petroleum reservoir in Azerbaijan.</title>
        <authorList>
            <person name="Grouzdev D.S."/>
            <person name="Bidzhieva S.K."/>
            <person name="Sokolova D.S."/>
            <person name="Tourova T.P."/>
            <person name="Poltaraus A.B."/>
            <person name="Nazina T.N."/>
        </authorList>
    </citation>
    <scope>NUCLEOTIDE SEQUENCE [LARGE SCALE GENOMIC DNA]</scope>
    <source>
        <strain evidence="10 11">1933P</strain>
    </source>
</reference>
<dbReference type="GO" id="GO:1900376">
    <property type="term" value="P:regulation of secondary metabolite biosynthetic process"/>
    <property type="evidence" value="ECO:0007669"/>
    <property type="project" value="TreeGrafter"/>
</dbReference>
<keyword evidence="6" id="KW-0238">DNA-binding</keyword>
<organism evidence="10 11">
    <name type="scientific">Soehngenia longivitae</name>
    <dbReference type="NCBI Taxonomy" id="2562294"/>
    <lineage>
        <taxon>Bacteria</taxon>
        <taxon>Bacillati</taxon>
        <taxon>Bacillota</taxon>
        <taxon>Tissierellia</taxon>
        <taxon>Tissierellales</taxon>
        <taxon>Tissierellaceae</taxon>
        <taxon>Soehngenia</taxon>
    </lineage>
</organism>
<dbReference type="InterPro" id="IPR002481">
    <property type="entry name" value="FUR"/>
</dbReference>
<dbReference type="PANTHER" id="PTHR33202:SF7">
    <property type="entry name" value="FERRIC UPTAKE REGULATION PROTEIN"/>
    <property type="match status" value="1"/>
</dbReference>
<dbReference type="FunFam" id="1.10.10.10:FF:000051">
    <property type="entry name" value="Fur family transcriptional regulator"/>
    <property type="match status" value="1"/>
</dbReference>
<dbReference type="GO" id="GO:0000976">
    <property type="term" value="F:transcription cis-regulatory region binding"/>
    <property type="evidence" value="ECO:0007669"/>
    <property type="project" value="TreeGrafter"/>
</dbReference>
<dbReference type="GO" id="GO:0003700">
    <property type="term" value="F:DNA-binding transcription factor activity"/>
    <property type="evidence" value="ECO:0007669"/>
    <property type="project" value="InterPro"/>
</dbReference>
<dbReference type="InterPro" id="IPR036390">
    <property type="entry name" value="WH_DNA-bd_sf"/>
</dbReference>
<feature type="binding site" evidence="8">
    <location>
        <position position="133"/>
    </location>
    <ligand>
        <name>Zn(2+)</name>
        <dbReference type="ChEBI" id="CHEBI:29105"/>
    </ligand>
</feature>
<comment type="similarity">
    <text evidence="1">Belongs to the Fur family.</text>
</comment>
<dbReference type="GO" id="GO:0008270">
    <property type="term" value="F:zinc ion binding"/>
    <property type="evidence" value="ECO:0007669"/>
    <property type="project" value="TreeGrafter"/>
</dbReference>
<feature type="binding site" evidence="9">
    <location>
        <position position="122"/>
    </location>
    <ligand>
        <name>Fe cation</name>
        <dbReference type="ChEBI" id="CHEBI:24875"/>
    </ligand>
</feature>
<keyword evidence="3 8" id="KW-0479">Metal-binding</keyword>
<dbReference type="InterPro" id="IPR043135">
    <property type="entry name" value="Fur_C"/>
</dbReference>
<dbReference type="SUPFAM" id="SSF46785">
    <property type="entry name" value="Winged helix' DNA-binding domain"/>
    <property type="match status" value="1"/>
</dbReference>
<dbReference type="Proteomes" id="UP000298381">
    <property type="component" value="Unassembled WGS sequence"/>
</dbReference>
<protein>
    <submittedName>
        <fullName evidence="10">Transcriptional repressor</fullName>
    </submittedName>
</protein>
<evidence type="ECO:0000256" key="9">
    <source>
        <dbReference type="PIRSR" id="PIRSR602481-2"/>
    </source>
</evidence>
<keyword evidence="7" id="KW-0804">Transcription</keyword>
<dbReference type="AlphaFoldDB" id="A0A4Z0D7E8"/>
<dbReference type="Gene3D" id="1.10.10.10">
    <property type="entry name" value="Winged helix-like DNA-binding domain superfamily/Winged helix DNA-binding domain"/>
    <property type="match status" value="1"/>
</dbReference>
<keyword evidence="2" id="KW-0678">Repressor</keyword>
<dbReference type="GO" id="GO:0045892">
    <property type="term" value="P:negative regulation of DNA-templated transcription"/>
    <property type="evidence" value="ECO:0007669"/>
    <property type="project" value="TreeGrafter"/>
</dbReference>